<evidence type="ECO:0000313" key="1">
    <source>
        <dbReference type="EMBL" id="GGQ72697.1"/>
    </source>
</evidence>
<reference evidence="1" key="1">
    <citation type="journal article" date="2014" name="Int. J. Syst. Evol. Microbiol.">
        <title>Complete genome sequence of Corynebacterium casei LMG S-19264T (=DSM 44701T), isolated from a smear-ripened cheese.</title>
        <authorList>
            <consortium name="US DOE Joint Genome Institute (JGI-PGF)"/>
            <person name="Walter F."/>
            <person name="Albersmeier A."/>
            <person name="Kalinowski J."/>
            <person name="Ruckert C."/>
        </authorList>
    </citation>
    <scope>NUCLEOTIDE SEQUENCE</scope>
    <source>
        <strain evidence="1">JCM 3131</strain>
    </source>
</reference>
<comment type="caution">
    <text evidence="1">The sequence shown here is derived from an EMBL/GenBank/DDBJ whole genome shotgun (WGS) entry which is preliminary data.</text>
</comment>
<organism evidence="1 2">
    <name type="scientific">Streptomyces ruber</name>
    <dbReference type="NCBI Taxonomy" id="83378"/>
    <lineage>
        <taxon>Bacteria</taxon>
        <taxon>Bacillati</taxon>
        <taxon>Actinomycetota</taxon>
        <taxon>Actinomycetes</taxon>
        <taxon>Kitasatosporales</taxon>
        <taxon>Streptomycetaceae</taxon>
        <taxon>Streptomyces</taxon>
    </lineage>
</organism>
<gene>
    <name evidence="1" type="ORF">GCM10010145_47990</name>
</gene>
<name>A0A918EU25_9ACTN</name>
<reference evidence="1" key="2">
    <citation type="submission" date="2020-09" db="EMBL/GenBank/DDBJ databases">
        <authorList>
            <person name="Sun Q."/>
            <person name="Ohkuma M."/>
        </authorList>
    </citation>
    <scope>NUCLEOTIDE SEQUENCE</scope>
    <source>
        <strain evidence="1">JCM 3131</strain>
    </source>
</reference>
<evidence type="ECO:0000313" key="2">
    <source>
        <dbReference type="Proteomes" id="UP000620156"/>
    </source>
</evidence>
<sequence length="63" mass="6600">MGNGRDGAAAGSAAGRAMGVVAVSDREYICWRGHAGRRCREGSRLLHCSPRDGKAAGWGRAED</sequence>
<dbReference type="EMBL" id="BMQK01000012">
    <property type="protein sequence ID" value="GGQ72697.1"/>
    <property type="molecule type" value="Genomic_DNA"/>
</dbReference>
<keyword evidence="2" id="KW-1185">Reference proteome</keyword>
<dbReference type="AlphaFoldDB" id="A0A918EU25"/>
<proteinExistence type="predicted"/>
<protein>
    <submittedName>
        <fullName evidence="1">Uncharacterized protein</fullName>
    </submittedName>
</protein>
<dbReference type="Proteomes" id="UP000620156">
    <property type="component" value="Unassembled WGS sequence"/>
</dbReference>
<accession>A0A918EU25</accession>